<proteinExistence type="predicted"/>
<dbReference type="KEGG" id="prag:EKN56_04635"/>
<sequence>MDSLQRSEANSNIPVAWTSENELAGLGLMHGDIWEQPKNKDDIPLYRNPFSRVPADNSLHRLTGADVMHYRKIPLVDRLVIWGSAIGIIVIAVIGLLRGAA</sequence>
<keyword evidence="3" id="KW-1185">Reference proteome</keyword>
<keyword evidence="1" id="KW-1133">Transmembrane helix</keyword>
<evidence type="ECO:0000313" key="2">
    <source>
        <dbReference type="EMBL" id="QBH95748.1"/>
    </source>
</evidence>
<keyword evidence="1" id="KW-0812">Transmembrane</keyword>
<dbReference type="RefSeq" id="WP_130590735.1">
    <property type="nucleotide sequence ID" value="NZ_CP034752.1"/>
</dbReference>
<organism evidence="2 3">
    <name type="scientific">Limnobaculum zhutongyuii</name>
    <dbReference type="NCBI Taxonomy" id="2498113"/>
    <lineage>
        <taxon>Bacteria</taxon>
        <taxon>Pseudomonadati</taxon>
        <taxon>Pseudomonadota</taxon>
        <taxon>Gammaproteobacteria</taxon>
        <taxon>Enterobacterales</taxon>
        <taxon>Budviciaceae</taxon>
        <taxon>Limnobaculum</taxon>
    </lineage>
</organism>
<gene>
    <name evidence="2" type="ORF">EKN56_04635</name>
</gene>
<feature type="transmembrane region" description="Helical" evidence="1">
    <location>
        <begin position="79"/>
        <end position="97"/>
    </location>
</feature>
<reference evidence="2 3" key="1">
    <citation type="submission" date="2019-03" db="EMBL/GenBank/DDBJ databases">
        <title>Pragia sp. nov. isolated from the gut tract of Carduelis flavirostris.</title>
        <authorList>
            <person name="Ge Y."/>
        </authorList>
    </citation>
    <scope>NUCLEOTIDE SEQUENCE [LARGE SCALE GENOMIC DNA]</scope>
    <source>
        <strain evidence="2 3">CF-458</strain>
    </source>
</reference>
<protein>
    <submittedName>
        <fullName evidence="2">Uncharacterized protein</fullName>
    </submittedName>
</protein>
<accession>A0A411WHL8</accession>
<name>A0A411WHL8_9GAMM</name>
<evidence type="ECO:0000313" key="3">
    <source>
        <dbReference type="Proteomes" id="UP000293154"/>
    </source>
</evidence>
<dbReference type="AlphaFoldDB" id="A0A411WHL8"/>
<dbReference type="Proteomes" id="UP000293154">
    <property type="component" value="Chromosome"/>
</dbReference>
<dbReference type="EMBL" id="CP034752">
    <property type="protein sequence ID" value="QBH95748.1"/>
    <property type="molecule type" value="Genomic_DNA"/>
</dbReference>
<evidence type="ECO:0000256" key="1">
    <source>
        <dbReference type="SAM" id="Phobius"/>
    </source>
</evidence>
<keyword evidence="1" id="KW-0472">Membrane</keyword>